<feature type="chain" id="PRO_5022841180" evidence="1">
    <location>
        <begin position="30"/>
        <end position="369"/>
    </location>
</feature>
<evidence type="ECO:0000313" key="2">
    <source>
        <dbReference type="EMBL" id="TWT51168.1"/>
    </source>
</evidence>
<proteinExistence type="predicted"/>
<dbReference type="EMBL" id="SJPI01000002">
    <property type="protein sequence ID" value="TWT51168.1"/>
    <property type="molecule type" value="Genomic_DNA"/>
</dbReference>
<keyword evidence="1" id="KW-0732">Signal</keyword>
<organism evidence="2 3">
    <name type="scientific">Rubripirellula amarantea</name>
    <dbReference type="NCBI Taxonomy" id="2527999"/>
    <lineage>
        <taxon>Bacteria</taxon>
        <taxon>Pseudomonadati</taxon>
        <taxon>Planctomycetota</taxon>
        <taxon>Planctomycetia</taxon>
        <taxon>Pirellulales</taxon>
        <taxon>Pirellulaceae</taxon>
        <taxon>Rubripirellula</taxon>
    </lineage>
</organism>
<dbReference type="InterPro" id="IPR024079">
    <property type="entry name" value="MetalloPept_cat_dom_sf"/>
</dbReference>
<dbReference type="OrthoDB" id="9813118at2"/>
<dbReference type="RefSeq" id="WP_146516264.1">
    <property type="nucleotide sequence ID" value="NZ_SJPI01000002.1"/>
</dbReference>
<dbReference type="Proteomes" id="UP000316598">
    <property type="component" value="Unassembled WGS sequence"/>
</dbReference>
<dbReference type="Gene3D" id="3.40.390.10">
    <property type="entry name" value="Collagenase (Catalytic Domain)"/>
    <property type="match status" value="1"/>
</dbReference>
<gene>
    <name evidence="2" type="ORF">Pla22_39450</name>
</gene>
<reference evidence="2 3" key="1">
    <citation type="submission" date="2019-02" db="EMBL/GenBank/DDBJ databases">
        <title>Deep-cultivation of Planctomycetes and their phenomic and genomic characterization uncovers novel biology.</title>
        <authorList>
            <person name="Wiegand S."/>
            <person name="Jogler M."/>
            <person name="Boedeker C."/>
            <person name="Pinto D."/>
            <person name="Vollmers J."/>
            <person name="Rivas-Marin E."/>
            <person name="Kohn T."/>
            <person name="Peeters S.H."/>
            <person name="Heuer A."/>
            <person name="Rast P."/>
            <person name="Oberbeckmann S."/>
            <person name="Bunk B."/>
            <person name="Jeske O."/>
            <person name="Meyerdierks A."/>
            <person name="Storesund J.E."/>
            <person name="Kallscheuer N."/>
            <person name="Luecker S."/>
            <person name="Lage O.M."/>
            <person name="Pohl T."/>
            <person name="Merkel B.J."/>
            <person name="Hornburger P."/>
            <person name="Mueller R.-W."/>
            <person name="Bruemmer F."/>
            <person name="Labrenz M."/>
            <person name="Spormann A.M."/>
            <person name="Op Den Camp H."/>
            <person name="Overmann J."/>
            <person name="Amann R."/>
            <person name="Jetten M.S.M."/>
            <person name="Mascher T."/>
            <person name="Medema M.H."/>
            <person name="Devos D.P."/>
            <person name="Kaster A.-K."/>
            <person name="Ovreas L."/>
            <person name="Rohde M."/>
            <person name="Galperin M.Y."/>
            <person name="Jogler C."/>
        </authorList>
    </citation>
    <scope>NUCLEOTIDE SEQUENCE [LARGE SCALE GENOMIC DNA]</scope>
    <source>
        <strain evidence="2 3">Pla22</strain>
    </source>
</reference>
<dbReference type="GO" id="GO:0008237">
    <property type="term" value="F:metallopeptidase activity"/>
    <property type="evidence" value="ECO:0007669"/>
    <property type="project" value="InterPro"/>
</dbReference>
<evidence type="ECO:0000313" key="3">
    <source>
        <dbReference type="Proteomes" id="UP000316598"/>
    </source>
</evidence>
<evidence type="ECO:0000256" key="1">
    <source>
        <dbReference type="SAM" id="SignalP"/>
    </source>
</evidence>
<keyword evidence="3" id="KW-1185">Reference proteome</keyword>
<sequence length="369" mass="38487" precursor="true">MAIQPQVKALLCCAALVAFTLNMSSRAEAFSFIFAGEANGHDIVAHPEGYNGVGGVLNVTVGIDASSQANSVSNTALMAVSVQNVINTFNSLTPTTGNFISDFVNIPVGAYDFESVLLHEMGHSLGLAHTNIAGGGANSDYSNSSAGPDTSFNFSPGVDGVIGTRDDVRGDDVNLSYFRTSGTSAEVNNPFTIASVVDSTTYSRDLADLPAGDLYAGNASRQNAGTFASVSNQTEAVMNQGTFNNEIQRELGHDDVAGLLYAQSGLDSIAGTADDYTLNLVFAGNVATNGADIVIDFDNGQTGFAVSGSSGTFLSADDIAITSNNIYFNDNFTWHYNQVSNAVAVPEPSATLIALVGLIAVVRRRKRNS</sequence>
<feature type="signal peptide" evidence="1">
    <location>
        <begin position="1"/>
        <end position="29"/>
    </location>
</feature>
<protein>
    <submittedName>
        <fullName evidence="2">Matrixin</fullName>
    </submittedName>
</protein>
<accession>A0A5C5WK60</accession>
<name>A0A5C5WK60_9BACT</name>
<dbReference type="SUPFAM" id="SSF55486">
    <property type="entry name" value="Metalloproteases ('zincins'), catalytic domain"/>
    <property type="match status" value="1"/>
</dbReference>
<comment type="caution">
    <text evidence="2">The sequence shown here is derived from an EMBL/GenBank/DDBJ whole genome shotgun (WGS) entry which is preliminary data.</text>
</comment>
<dbReference type="AlphaFoldDB" id="A0A5C5WK60"/>